<evidence type="ECO:0000259" key="4">
    <source>
        <dbReference type="PROSITE" id="PS50949"/>
    </source>
</evidence>
<keyword evidence="1" id="KW-0805">Transcription regulation</keyword>
<dbReference type="SMART" id="SM00345">
    <property type="entry name" value="HTH_GNTR"/>
    <property type="match status" value="1"/>
</dbReference>
<accession>A0A9X1S367</accession>
<keyword evidence="6" id="KW-1185">Reference proteome</keyword>
<evidence type="ECO:0000256" key="2">
    <source>
        <dbReference type="ARBA" id="ARBA00023125"/>
    </source>
</evidence>
<dbReference type="InterPro" id="IPR036388">
    <property type="entry name" value="WH-like_DNA-bd_sf"/>
</dbReference>
<dbReference type="PROSITE" id="PS50949">
    <property type="entry name" value="HTH_GNTR"/>
    <property type="match status" value="1"/>
</dbReference>
<evidence type="ECO:0000313" key="5">
    <source>
        <dbReference type="EMBL" id="MCC2031663.1"/>
    </source>
</evidence>
<dbReference type="Proteomes" id="UP001139354">
    <property type="component" value="Unassembled WGS sequence"/>
</dbReference>
<dbReference type="Pfam" id="PF07729">
    <property type="entry name" value="FCD"/>
    <property type="match status" value="1"/>
</dbReference>
<evidence type="ECO:0000313" key="6">
    <source>
        <dbReference type="Proteomes" id="UP001139354"/>
    </source>
</evidence>
<dbReference type="Gene3D" id="1.20.120.530">
    <property type="entry name" value="GntR ligand-binding domain-like"/>
    <property type="match status" value="1"/>
</dbReference>
<comment type="caution">
    <text evidence="5">The sequence shown here is derived from an EMBL/GenBank/DDBJ whole genome shotgun (WGS) entry which is preliminary data.</text>
</comment>
<dbReference type="GO" id="GO:0003700">
    <property type="term" value="F:DNA-binding transcription factor activity"/>
    <property type="evidence" value="ECO:0007669"/>
    <property type="project" value="InterPro"/>
</dbReference>
<dbReference type="PRINTS" id="PR00035">
    <property type="entry name" value="HTHGNTR"/>
</dbReference>
<feature type="domain" description="HTH gntR-type" evidence="4">
    <location>
        <begin position="2"/>
        <end position="70"/>
    </location>
</feature>
<dbReference type="GO" id="GO:0003677">
    <property type="term" value="F:DNA binding"/>
    <property type="evidence" value="ECO:0007669"/>
    <property type="project" value="UniProtKB-KW"/>
</dbReference>
<evidence type="ECO:0000256" key="1">
    <source>
        <dbReference type="ARBA" id="ARBA00023015"/>
    </source>
</evidence>
<keyword evidence="2" id="KW-0238">DNA-binding</keyword>
<dbReference type="InterPro" id="IPR036390">
    <property type="entry name" value="WH_DNA-bd_sf"/>
</dbReference>
<name>A0A9X1S367_9MICO</name>
<evidence type="ECO:0000256" key="3">
    <source>
        <dbReference type="ARBA" id="ARBA00023163"/>
    </source>
</evidence>
<dbReference type="InterPro" id="IPR000524">
    <property type="entry name" value="Tscrpt_reg_HTH_GntR"/>
</dbReference>
<dbReference type="InterPro" id="IPR008920">
    <property type="entry name" value="TF_FadR/GntR_C"/>
</dbReference>
<dbReference type="SUPFAM" id="SSF46785">
    <property type="entry name" value="Winged helix' DNA-binding domain"/>
    <property type="match status" value="1"/>
</dbReference>
<gene>
    <name evidence="5" type="ORF">KEC57_05635</name>
</gene>
<dbReference type="PANTHER" id="PTHR43537">
    <property type="entry name" value="TRANSCRIPTIONAL REGULATOR, GNTR FAMILY"/>
    <property type="match status" value="1"/>
</dbReference>
<protein>
    <submittedName>
        <fullName evidence="5">FadR family transcriptional regulator</fullName>
    </submittedName>
</protein>
<dbReference type="PANTHER" id="PTHR43537:SF5">
    <property type="entry name" value="UXU OPERON TRANSCRIPTIONAL REGULATOR"/>
    <property type="match status" value="1"/>
</dbReference>
<organism evidence="5 6">
    <name type="scientific">Microbacterium allomyrinae</name>
    <dbReference type="NCBI Taxonomy" id="2830666"/>
    <lineage>
        <taxon>Bacteria</taxon>
        <taxon>Bacillati</taxon>
        <taxon>Actinomycetota</taxon>
        <taxon>Actinomycetes</taxon>
        <taxon>Micrococcales</taxon>
        <taxon>Microbacteriaceae</taxon>
        <taxon>Microbacterium</taxon>
    </lineage>
</organism>
<dbReference type="SUPFAM" id="SSF48008">
    <property type="entry name" value="GntR ligand-binding domain-like"/>
    <property type="match status" value="1"/>
</dbReference>
<proteinExistence type="predicted"/>
<dbReference type="Gene3D" id="1.10.10.10">
    <property type="entry name" value="Winged helix-like DNA-binding domain superfamily/Winged helix DNA-binding domain"/>
    <property type="match status" value="1"/>
</dbReference>
<dbReference type="AlphaFoldDB" id="A0A9X1S367"/>
<dbReference type="Pfam" id="PF00392">
    <property type="entry name" value="GntR"/>
    <property type="match status" value="1"/>
</dbReference>
<keyword evidence="3" id="KW-0804">Transcription</keyword>
<dbReference type="EMBL" id="JAGTTN010000001">
    <property type="protein sequence ID" value="MCC2031663.1"/>
    <property type="molecule type" value="Genomic_DNA"/>
</dbReference>
<dbReference type="SMART" id="SM00895">
    <property type="entry name" value="FCD"/>
    <property type="match status" value="1"/>
</dbReference>
<dbReference type="RefSeq" id="WP_229383536.1">
    <property type="nucleotide sequence ID" value="NZ_JAGTTN010000001.1"/>
</dbReference>
<reference evidence="5" key="1">
    <citation type="submission" date="2021-04" db="EMBL/GenBank/DDBJ databases">
        <title>Microbacterium tenobrionis sp. nov. and Microbacterium allomyrinae sp. nov., isolated from larvae of Tenobrio molitor and Allomyrina dichotoma, respectively.</title>
        <authorList>
            <person name="Lee S.D."/>
        </authorList>
    </citation>
    <scope>NUCLEOTIDE SEQUENCE</scope>
    <source>
        <strain evidence="5">BWT-G7</strain>
    </source>
</reference>
<sequence>MPDPLEVLVGRLLALATVDADTGRRRLPPERELGEALGMSRGMLREQLAVLERLGFLHRTQGRGTFIENPSYDFVRTFFAIARELGYLTDAEFSESRVLLEEALAEAAAHRATPEQIAALRDDVDRMVASDAAGDAEDAHDADVAFHRRLQRVVDNSVLRFLHEGLSHVLRDDIAQRRLEVAKGGEDGNAPDRTDSVHYEIVDAIEARDPAGARLAMRRHFGGAAPGLTPGLAVG</sequence>
<dbReference type="InterPro" id="IPR011711">
    <property type="entry name" value="GntR_C"/>
</dbReference>